<dbReference type="InterPro" id="IPR003439">
    <property type="entry name" value="ABC_transporter-like_ATP-bd"/>
</dbReference>
<reference evidence="12" key="2">
    <citation type="submission" date="2012-01" db="EMBL/GenBank/DDBJ databases">
        <title>Complete sequence of plasmid 1 of Rahnella aquatilis CIP 78.65.</title>
        <authorList>
            <person name="Lucas S."/>
            <person name="Han J."/>
            <person name="Lapidus A."/>
            <person name="Cheng J.-F."/>
            <person name="Goodwin L."/>
            <person name="Pitluck S."/>
            <person name="Peters L."/>
            <person name="Ovchinnikova G."/>
            <person name="Held B."/>
            <person name="Detter J.C."/>
            <person name="Han C."/>
            <person name="Tapia R."/>
            <person name="Land M."/>
            <person name="Hauser L."/>
            <person name="Kyrpides N."/>
            <person name="Ivanova N."/>
            <person name="Pagani I."/>
            <person name="Sobecky P."/>
            <person name="Martinez R."/>
            <person name="Woyke T."/>
        </authorList>
    </citation>
    <scope>NUCLEOTIDE SEQUENCE [LARGE SCALE GENOMIC DNA]</scope>
    <source>
        <strain evidence="12">ATCC 33071 / DSM 4594 / JCM 1683 / NBRC 105701 / NCIMB 13365 / CIP 78.65</strain>
        <plasmid evidence="12">pRahaq201</plasmid>
    </source>
</reference>
<dbReference type="Gene3D" id="3.40.50.300">
    <property type="entry name" value="P-loop containing nucleotide triphosphate hydrolases"/>
    <property type="match status" value="1"/>
</dbReference>
<evidence type="ECO:0000259" key="10">
    <source>
        <dbReference type="PROSITE" id="PS50893"/>
    </source>
</evidence>
<dbReference type="InterPro" id="IPR050388">
    <property type="entry name" value="ABC_Ni/Peptide_Import"/>
</dbReference>
<dbReference type="SMART" id="SM00382">
    <property type="entry name" value="AAA"/>
    <property type="match status" value="1"/>
</dbReference>
<dbReference type="KEGG" id="raq:Rahaq2_4781"/>
<organism evidence="11 12">
    <name type="scientific">Rahnella aquatilis (strain ATCC 33071 / DSM 4594 / JCM 1683 / NBRC 105701 / NCIMB 13365 / CIP 78.65)</name>
    <dbReference type="NCBI Taxonomy" id="745277"/>
    <lineage>
        <taxon>Bacteria</taxon>
        <taxon>Pseudomonadati</taxon>
        <taxon>Pseudomonadota</taxon>
        <taxon>Gammaproteobacteria</taxon>
        <taxon>Enterobacterales</taxon>
        <taxon>Yersiniaceae</taxon>
        <taxon>Rahnella</taxon>
    </lineage>
</organism>
<keyword evidence="5" id="KW-0997">Cell inner membrane</keyword>
<keyword evidence="4" id="KW-1003">Cell membrane</keyword>
<dbReference type="Proteomes" id="UP000009010">
    <property type="component" value="Plasmid pRahaq201"/>
</dbReference>
<evidence type="ECO:0000313" key="11">
    <source>
        <dbReference type="EMBL" id="AEX54503.1"/>
    </source>
</evidence>
<evidence type="ECO:0000256" key="1">
    <source>
        <dbReference type="ARBA" id="ARBA00004417"/>
    </source>
</evidence>
<comment type="subcellular location">
    <subcellularLocation>
        <location evidence="1">Cell inner membrane</location>
        <topology evidence="1">Peripheral membrane protein</topology>
    </subcellularLocation>
</comment>
<evidence type="ECO:0000256" key="9">
    <source>
        <dbReference type="ARBA" id="ARBA00023136"/>
    </source>
</evidence>
<protein>
    <submittedName>
        <fullName evidence="11">ATPase component of various ABC-type transport systems with duplicated ATPase domain</fullName>
    </submittedName>
</protein>
<evidence type="ECO:0000256" key="7">
    <source>
        <dbReference type="ARBA" id="ARBA00022840"/>
    </source>
</evidence>
<keyword evidence="12" id="KW-1185">Reference proteome</keyword>
<dbReference type="OrthoDB" id="6520252at2"/>
<dbReference type="GO" id="GO:0005886">
    <property type="term" value="C:plasma membrane"/>
    <property type="evidence" value="ECO:0007669"/>
    <property type="project" value="UniProtKB-SubCell"/>
</dbReference>
<keyword evidence="11" id="KW-0614">Plasmid</keyword>
<dbReference type="PROSITE" id="PS50893">
    <property type="entry name" value="ABC_TRANSPORTER_2"/>
    <property type="match status" value="1"/>
</dbReference>
<keyword evidence="6" id="KW-0547">Nucleotide-binding</keyword>
<dbReference type="InterPro" id="IPR017871">
    <property type="entry name" value="ABC_transporter-like_CS"/>
</dbReference>
<evidence type="ECO:0000256" key="8">
    <source>
        <dbReference type="ARBA" id="ARBA00022967"/>
    </source>
</evidence>
<evidence type="ECO:0000256" key="3">
    <source>
        <dbReference type="ARBA" id="ARBA00022448"/>
    </source>
</evidence>
<keyword evidence="3" id="KW-0813">Transport</keyword>
<evidence type="ECO:0000256" key="5">
    <source>
        <dbReference type="ARBA" id="ARBA00022519"/>
    </source>
</evidence>
<feature type="domain" description="ABC transporter" evidence="10">
    <location>
        <begin position="13"/>
        <end position="251"/>
    </location>
</feature>
<dbReference type="AlphaFoldDB" id="H2J1Q6"/>
<evidence type="ECO:0000256" key="2">
    <source>
        <dbReference type="ARBA" id="ARBA00005417"/>
    </source>
</evidence>
<name>H2J1Q6_RAHAC</name>
<dbReference type="InterPro" id="IPR003593">
    <property type="entry name" value="AAA+_ATPase"/>
</dbReference>
<geneLocation type="plasmid" evidence="11 12">
    <name>pRahaq201</name>
</geneLocation>
<dbReference type="CDD" id="cd03257">
    <property type="entry name" value="ABC_NikE_OppD_transporters"/>
    <property type="match status" value="1"/>
</dbReference>
<dbReference type="PANTHER" id="PTHR43297">
    <property type="entry name" value="OLIGOPEPTIDE TRANSPORT ATP-BINDING PROTEIN APPD"/>
    <property type="match status" value="1"/>
</dbReference>
<dbReference type="GO" id="GO:0016887">
    <property type="term" value="F:ATP hydrolysis activity"/>
    <property type="evidence" value="ECO:0007669"/>
    <property type="project" value="InterPro"/>
</dbReference>
<evidence type="ECO:0000256" key="6">
    <source>
        <dbReference type="ARBA" id="ARBA00022741"/>
    </source>
</evidence>
<evidence type="ECO:0000313" key="12">
    <source>
        <dbReference type="Proteomes" id="UP000009010"/>
    </source>
</evidence>
<evidence type="ECO:0000256" key="4">
    <source>
        <dbReference type="ARBA" id="ARBA00022475"/>
    </source>
</evidence>
<dbReference type="GO" id="GO:0005524">
    <property type="term" value="F:ATP binding"/>
    <property type="evidence" value="ECO:0007669"/>
    <property type="project" value="UniProtKB-KW"/>
</dbReference>
<comment type="similarity">
    <text evidence="2">Belongs to the ABC transporter superfamily.</text>
</comment>
<keyword evidence="8" id="KW-1278">Translocase</keyword>
<dbReference type="SUPFAM" id="SSF52540">
    <property type="entry name" value="P-loop containing nucleoside triphosphate hydrolases"/>
    <property type="match status" value="1"/>
</dbReference>
<gene>
    <name evidence="11" type="ordered locus">Rahaq2_4781</name>
</gene>
<keyword evidence="7" id="KW-0067">ATP-binding</keyword>
<dbReference type="Pfam" id="PF00005">
    <property type="entry name" value="ABC_tran"/>
    <property type="match status" value="1"/>
</dbReference>
<dbReference type="HOGENOM" id="CLU_000604_1_23_6"/>
<keyword evidence="9" id="KW-0472">Membrane</keyword>
<dbReference type="RefSeq" id="WP_014341791.1">
    <property type="nucleotide sequence ID" value="NC_016835.1"/>
</dbReference>
<accession>H2J1Q6</accession>
<dbReference type="PROSITE" id="PS00211">
    <property type="entry name" value="ABC_TRANSPORTER_1"/>
    <property type="match status" value="1"/>
</dbReference>
<reference evidence="11 12" key="1">
    <citation type="journal article" date="2012" name="J. Bacteriol.">
        <title>Complete Genome Sequence of Rahnella aquatilis CIP 78.65.</title>
        <authorList>
            <person name="Martinez R.J."/>
            <person name="Bruce D."/>
            <person name="Detter C."/>
            <person name="Goodwin L.A."/>
            <person name="Han J."/>
            <person name="Han C.S."/>
            <person name="Held B."/>
            <person name="Land M.L."/>
            <person name="Mikhailova N."/>
            <person name="Nolan M."/>
            <person name="Pennacchio L."/>
            <person name="Pitluck S."/>
            <person name="Tapia R."/>
            <person name="Woyke T."/>
            <person name="Sobecky P.A."/>
        </authorList>
    </citation>
    <scope>NUCLEOTIDE SEQUENCE [LARGE SCALE GENOMIC DNA]</scope>
    <source>
        <strain evidence="12">ATCC 33071 / DSM 4594 / JCM 1683 / NBRC 105701 / NCIMB 13365 / CIP 78.65</strain>
        <plasmid evidence="11">pRahaq201</plasmid>
    </source>
</reference>
<sequence>MTHNRTQNTEPVLAVQGLTVRLAGETRLSGLSFSVGAGERVCLLGASGSGKSLTAKAITGTLPAGATLSGSIRVNGVGVCGRHPVSRCAASRVATVFQDSSTALNPLMTLGKQLRLALPAAREDELRTMLDAVGLGDITQFYARYPAELSGGQRQRLCLALAMQSASSLLVADEPTTALDVLTQQQVLQVMRNACASPQSPRALLFITHDIAVAAQLCERALVMENGVLVESAGMAQLLSHPQHPYSQKLVHAARQAAALHQNAASLYGVAI</sequence>
<dbReference type="PANTHER" id="PTHR43297:SF14">
    <property type="entry name" value="ATPASE AAA-TYPE CORE DOMAIN-CONTAINING PROTEIN"/>
    <property type="match status" value="1"/>
</dbReference>
<dbReference type="EMBL" id="CP003245">
    <property type="protein sequence ID" value="AEX54503.1"/>
    <property type="molecule type" value="Genomic_DNA"/>
</dbReference>
<dbReference type="InterPro" id="IPR027417">
    <property type="entry name" value="P-loop_NTPase"/>
</dbReference>
<proteinExistence type="inferred from homology"/>
<dbReference type="PATRIC" id="fig|745277.3.peg.4566"/>
<dbReference type="eggNOG" id="COG1123">
    <property type="taxonomic scope" value="Bacteria"/>
</dbReference>